<keyword evidence="10" id="KW-0030">Aminoacyl-tRNA synthetase</keyword>
<dbReference type="Pfam" id="PF00587">
    <property type="entry name" value="tRNA-synt_2b"/>
    <property type="match status" value="1"/>
</dbReference>
<dbReference type="CDD" id="cd00861">
    <property type="entry name" value="ProRS_anticodon_short"/>
    <property type="match status" value="1"/>
</dbReference>
<dbReference type="GO" id="GO:0004827">
    <property type="term" value="F:proline-tRNA ligase activity"/>
    <property type="evidence" value="ECO:0007669"/>
    <property type="project" value="UniProtKB-EC"/>
</dbReference>
<dbReference type="InterPro" id="IPR004154">
    <property type="entry name" value="Anticodon-bd"/>
</dbReference>
<evidence type="ECO:0000256" key="10">
    <source>
        <dbReference type="ARBA" id="ARBA00023146"/>
    </source>
</evidence>
<keyword evidence="9" id="KW-0648">Protein biosynthesis</keyword>
<evidence type="ECO:0000256" key="1">
    <source>
        <dbReference type="ARBA" id="ARBA00004496"/>
    </source>
</evidence>
<keyword evidence="15" id="KW-1185">Reference proteome</keyword>
<evidence type="ECO:0000256" key="12">
    <source>
        <dbReference type="ARBA" id="ARBA00047671"/>
    </source>
</evidence>
<dbReference type="GO" id="GO:0005524">
    <property type="term" value="F:ATP binding"/>
    <property type="evidence" value="ECO:0007669"/>
    <property type="project" value="UniProtKB-KW"/>
</dbReference>
<dbReference type="SUPFAM" id="SSF55681">
    <property type="entry name" value="Class II aaRS and biotin synthetases"/>
    <property type="match status" value="1"/>
</dbReference>
<dbReference type="RefSeq" id="XP_024716755.1">
    <property type="nucleotide sequence ID" value="XM_024868463.1"/>
</dbReference>
<dbReference type="OrthoDB" id="10267474at2759"/>
<dbReference type="EMBL" id="KZ679019">
    <property type="protein sequence ID" value="PSS07099.1"/>
    <property type="molecule type" value="Genomic_DNA"/>
</dbReference>
<evidence type="ECO:0000256" key="5">
    <source>
        <dbReference type="ARBA" id="ARBA00022490"/>
    </source>
</evidence>
<dbReference type="GO" id="GO:0005739">
    <property type="term" value="C:mitochondrion"/>
    <property type="evidence" value="ECO:0007669"/>
    <property type="project" value="TreeGrafter"/>
</dbReference>
<dbReference type="Gene3D" id="3.30.930.10">
    <property type="entry name" value="Bira Bifunctional Protein, Domain 2"/>
    <property type="match status" value="2"/>
</dbReference>
<evidence type="ECO:0000259" key="13">
    <source>
        <dbReference type="PROSITE" id="PS50862"/>
    </source>
</evidence>
<dbReference type="InterPro" id="IPR050062">
    <property type="entry name" value="Pro-tRNA_synthetase"/>
</dbReference>
<dbReference type="InterPro" id="IPR002316">
    <property type="entry name" value="Pro-tRNA-ligase_IIa"/>
</dbReference>
<dbReference type="PRINTS" id="PR01046">
    <property type="entry name" value="TRNASYNTHPRO"/>
</dbReference>
<organism evidence="14 15">
    <name type="scientific">Amorphotheca resinae ATCC 22711</name>
    <dbReference type="NCBI Taxonomy" id="857342"/>
    <lineage>
        <taxon>Eukaryota</taxon>
        <taxon>Fungi</taxon>
        <taxon>Dikarya</taxon>
        <taxon>Ascomycota</taxon>
        <taxon>Pezizomycotina</taxon>
        <taxon>Leotiomycetes</taxon>
        <taxon>Helotiales</taxon>
        <taxon>Amorphothecaceae</taxon>
        <taxon>Amorphotheca</taxon>
    </lineage>
</organism>
<comment type="subcellular location">
    <subcellularLocation>
        <location evidence="1">Cytoplasm</location>
    </subcellularLocation>
</comment>
<dbReference type="InterPro" id="IPR036621">
    <property type="entry name" value="Anticodon-bd_dom_sf"/>
</dbReference>
<protein>
    <recommendedName>
        <fullName evidence="4">proline--tRNA ligase</fullName>
        <ecNumber evidence="4">6.1.1.15</ecNumber>
    </recommendedName>
    <alternativeName>
        <fullName evidence="11">Prolyl-tRNA synthetase</fullName>
    </alternativeName>
</protein>
<dbReference type="EC" id="6.1.1.15" evidence="4"/>
<dbReference type="Proteomes" id="UP000241818">
    <property type="component" value="Unassembled WGS sequence"/>
</dbReference>
<dbReference type="FunFam" id="3.30.930.10:FF:000125">
    <property type="entry name" value="Prolyl-tRNA synthetase"/>
    <property type="match status" value="1"/>
</dbReference>
<dbReference type="SUPFAM" id="SSF52954">
    <property type="entry name" value="Class II aaRS ABD-related"/>
    <property type="match status" value="1"/>
</dbReference>
<dbReference type="Pfam" id="PF03129">
    <property type="entry name" value="HGTP_anticodon"/>
    <property type="match status" value="1"/>
</dbReference>
<comment type="similarity">
    <text evidence="2">Belongs to the class-II aminoacyl-tRNA synthetase family.</text>
</comment>
<dbReference type="GO" id="GO:0006433">
    <property type="term" value="P:prolyl-tRNA aminoacylation"/>
    <property type="evidence" value="ECO:0007669"/>
    <property type="project" value="InterPro"/>
</dbReference>
<comment type="catalytic activity">
    <reaction evidence="12">
        <text>tRNA(Pro) + L-proline + ATP = L-prolyl-tRNA(Pro) + AMP + diphosphate</text>
        <dbReference type="Rhea" id="RHEA:14305"/>
        <dbReference type="Rhea" id="RHEA-COMP:9700"/>
        <dbReference type="Rhea" id="RHEA-COMP:9702"/>
        <dbReference type="ChEBI" id="CHEBI:30616"/>
        <dbReference type="ChEBI" id="CHEBI:33019"/>
        <dbReference type="ChEBI" id="CHEBI:60039"/>
        <dbReference type="ChEBI" id="CHEBI:78442"/>
        <dbReference type="ChEBI" id="CHEBI:78532"/>
        <dbReference type="ChEBI" id="CHEBI:456215"/>
        <dbReference type="EC" id="6.1.1.15"/>
    </reaction>
</comment>
<keyword evidence="6" id="KW-0436">Ligase</keyword>
<evidence type="ECO:0000256" key="8">
    <source>
        <dbReference type="ARBA" id="ARBA00022840"/>
    </source>
</evidence>
<gene>
    <name evidence="14" type="ORF">M430DRAFT_54381</name>
</gene>
<dbReference type="FunCoup" id="A0A2T3AQ16">
    <property type="interactions" value="402"/>
</dbReference>
<accession>A0A2T3AQ16</accession>
<dbReference type="InterPro" id="IPR006195">
    <property type="entry name" value="aa-tRNA-synth_II"/>
</dbReference>
<sequence>MVTVLPPRSCVPAPLRATRIGTRRTFLKQFPIWIHLYSERCSPALSFSRCQSGLSKRTHVIDGRARLSNLWIPTGGIAESAAEDSHSRLLRAGFLRQAHSGLYHMLPLGRRVQDKLEALIDKYMSKLGASKLALSSISSEEIWTRSGRLKGTNSEIFQFKDRKGAGYLLSPTHEEEITSLVSSTVKSYRELPVRLYQITRKYRDELRPRQGLLRSREFVMKDLYTFDYSAAFALETYHEVREAYAKLFDELKIPYLVADADSGDMGGNLSHEFHFPTSKGEDNVISCTTCNYVANEELAESAVQPYGGSGQEDLNSLENENAKAQGEGKSAIEPRVWRGISRDRNTLINIWYASGSDTSRGMPGHPELNLHAVKAILPEFDASIEDPMSLWTRTAGIASTKHEVLRLVNLVDCRLPYHSRVDIESQNPRLPFWPEELNCQFPHINMETLSRNPLTGRPLNLLRIRDGDPCARCSAGVLKVQKAIELGHTFYLGTRYSDPLDATVTVPGHLLKDKDHSLISSAERSDSSPDQKVPMQMGCHGIGVSRMIAAVADTLADEKGLNWPRVMAPFEVVVVPGNGLDHAASEIYDALSSIPSTSGRPQLDVILDDRTETFPWKMRDADLVGYPVIVVVGRRWKADRICEVQCRRLQVRQDLPLGEIRPFVASLLDKL</sequence>
<dbReference type="PROSITE" id="PS50862">
    <property type="entry name" value="AA_TRNA_LIGASE_II"/>
    <property type="match status" value="1"/>
</dbReference>
<keyword evidence="7" id="KW-0547">Nucleotide-binding</keyword>
<evidence type="ECO:0000256" key="6">
    <source>
        <dbReference type="ARBA" id="ARBA00022598"/>
    </source>
</evidence>
<dbReference type="AlphaFoldDB" id="A0A2T3AQ16"/>
<keyword evidence="5" id="KW-0963">Cytoplasm</keyword>
<dbReference type="PANTHER" id="PTHR42753">
    <property type="entry name" value="MITOCHONDRIAL RIBOSOME PROTEIN L39/PROLYL-TRNA LIGASE FAMILY MEMBER"/>
    <property type="match status" value="1"/>
</dbReference>
<reference evidence="14 15" key="1">
    <citation type="journal article" date="2018" name="New Phytol.">
        <title>Comparative genomics and transcriptomics depict ericoid mycorrhizal fungi as versatile saprotrophs and plant mutualists.</title>
        <authorList>
            <person name="Martino E."/>
            <person name="Morin E."/>
            <person name="Grelet G.A."/>
            <person name="Kuo A."/>
            <person name="Kohler A."/>
            <person name="Daghino S."/>
            <person name="Barry K.W."/>
            <person name="Cichocki N."/>
            <person name="Clum A."/>
            <person name="Dockter R.B."/>
            <person name="Hainaut M."/>
            <person name="Kuo R.C."/>
            <person name="LaButti K."/>
            <person name="Lindahl B.D."/>
            <person name="Lindquist E.A."/>
            <person name="Lipzen A."/>
            <person name="Khouja H.R."/>
            <person name="Magnuson J."/>
            <person name="Murat C."/>
            <person name="Ohm R.A."/>
            <person name="Singer S.W."/>
            <person name="Spatafora J.W."/>
            <person name="Wang M."/>
            <person name="Veneault-Fourrey C."/>
            <person name="Henrissat B."/>
            <person name="Grigoriev I.V."/>
            <person name="Martin F.M."/>
            <person name="Perotto S."/>
        </authorList>
    </citation>
    <scope>NUCLEOTIDE SEQUENCE [LARGE SCALE GENOMIC DNA]</scope>
    <source>
        <strain evidence="14 15">ATCC 22711</strain>
    </source>
</reference>
<dbReference type="InParanoid" id="A0A2T3AQ16"/>
<dbReference type="FunFam" id="3.30.930.10:FF:000066">
    <property type="entry name" value="Proline--tRNA ligase"/>
    <property type="match status" value="1"/>
</dbReference>
<evidence type="ECO:0000256" key="9">
    <source>
        <dbReference type="ARBA" id="ARBA00022917"/>
    </source>
</evidence>
<name>A0A2T3AQ16_AMORE</name>
<dbReference type="InterPro" id="IPR045864">
    <property type="entry name" value="aa-tRNA-synth_II/BPL/LPL"/>
</dbReference>
<keyword evidence="8" id="KW-0067">ATP-binding</keyword>
<dbReference type="Gene3D" id="3.40.50.800">
    <property type="entry name" value="Anticodon-binding domain"/>
    <property type="match status" value="1"/>
</dbReference>
<proteinExistence type="inferred from homology"/>
<dbReference type="STRING" id="857342.A0A2T3AQ16"/>
<evidence type="ECO:0000256" key="7">
    <source>
        <dbReference type="ARBA" id="ARBA00022741"/>
    </source>
</evidence>
<evidence type="ECO:0000313" key="14">
    <source>
        <dbReference type="EMBL" id="PSS07099.1"/>
    </source>
</evidence>
<dbReference type="InterPro" id="IPR002314">
    <property type="entry name" value="aa-tRNA-synt_IIb"/>
</dbReference>
<dbReference type="GeneID" id="36576544"/>
<dbReference type="PANTHER" id="PTHR42753:SF2">
    <property type="entry name" value="PROLINE--TRNA LIGASE"/>
    <property type="match status" value="1"/>
</dbReference>
<evidence type="ECO:0000256" key="3">
    <source>
        <dbReference type="ARBA" id="ARBA00011738"/>
    </source>
</evidence>
<evidence type="ECO:0000313" key="15">
    <source>
        <dbReference type="Proteomes" id="UP000241818"/>
    </source>
</evidence>
<evidence type="ECO:0000256" key="2">
    <source>
        <dbReference type="ARBA" id="ARBA00008226"/>
    </source>
</evidence>
<comment type="subunit">
    <text evidence="3">Homodimer.</text>
</comment>
<evidence type="ECO:0000256" key="4">
    <source>
        <dbReference type="ARBA" id="ARBA00012831"/>
    </source>
</evidence>
<dbReference type="InterPro" id="IPR044140">
    <property type="entry name" value="ProRS_anticodon_short"/>
</dbReference>
<evidence type="ECO:0000256" key="11">
    <source>
        <dbReference type="ARBA" id="ARBA00029731"/>
    </source>
</evidence>
<feature type="domain" description="Aminoacyl-transfer RNA synthetases class-II family profile" evidence="13">
    <location>
        <begin position="96"/>
        <end position="569"/>
    </location>
</feature>